<dbReference type="HAMAP" id="MF_00634">
    <property type="entry name" value="UPF0235"/>
    <property type="match status" value="1"/>
</dbReference>
<dbReference type="InterPro" id="IPR036591">
    <property type="entry name" value="YggU-like_sf"/>
</dbReference>
<dbReference type="KEGG" id="hdi:HDIA_3711"/>
<proteinExistence type="inferred from homology"/>
<gene>
    <name evidence="3" type="ORF">HDIA_3711</name>
</gene>
<sequence length="106" mass="10728">MDANGPLRLEGDDLIVIVRATPRAPRDEIAGVKAMSDGREVVQARVRAVPEDGAANAAIAALVAKAAGMPKSAGNVTAGQTSRVKTVRVTGAGKPGLDALSRLCGL</sequence>
<dbReference type="Proteomes" id="UP000223606">
    <property type="component" value="Chromosome 1"/>
</dbReference>
<dbReference type="Pfam" id="PF02594">
    <property type="entry name" value="DUF167"/>
    <property type="match status" value="1"/>
</dbReference>
<dbReference type="InterPro" id="IPR003746">
    <property type="entry name" value="DUF167"/>
</dbReference>
<dbReference type="OrthoDB" id="9801972at2"/>
<evidence type="ECO:0000313" key="4">
    <source>
        <dbReference type="Proteomes" id="UP000223606"/>
    </source>
</evidence>
<dbReference type="SUPFAM" id="SSF69786">
    <property type="entry name" value="YggU-like"/>
    <property type="match status" value="1"/>
</dbReference>
<dbReference type="EMBL" id="LT960614">
    <property type="protein sequence ID" value="SON57252.1"/>
    <property type="molecule type" value="Genomic_DNA"/>
</dbReference>
<name>A0A2C9DAA1_9HYPH</name>
<dbReference type="AlphaFoldDB" id="A0A2C9DAA1"/>
<dbReference type="SMART" id="SM01152">
    <property type="entry name" value="DUF167"/>
    <property type="match status" value="1"/>
</dbReference>
<evidence type="ECO:0000313" key="3">
    <source>
        <dbReference type="EMBL" id="SON57252.1"/>
    </source>
</evidence>
<organism evidence="3 4">
    <name type="scientific">Hartmannibacter diazotrophicus</name>
    <dbReference type="NCBI Taxonomy" id="1482074"/>
    <lineage>
        <taxon>Bacteria</taxon>
        <taxon>Pseudomonadati</taxon>
        <taxon>Pseudomonadota</taxon>
        <taxon>Alphaproteobacteria</taxon>
        <taxon>Hyphomicrobiales</taxon>
        <taxon>Pleomorphomonadaceae</taxon>
        <taxon>Hartmannibacter</taxon>
    </lineage>
</organism>
<dbReference type="NCBIfam" id="TIGR00251">
    <property type="entry name" value="DUF167 family protein"/>
    <property type="match status" value="1"/>
</dbReference>
<dbReference type="Gene3D" id="3.30.1200.10">
    <property type="entry name" value="YggU-like"/>
    <property type="match status" value="1"/>
</dbReference>
<reference evidence="4" key="1">
    <citation type="submission" date="2017-09" db="EMBL/GenBank/DDBJ databases">
        <title>Genome sequence of Nannocystis excedens DSM 71.</title>
        <authorList>
            <person name="Blom J."/>
        </authorList>
    </citation>
    <scope>NUCLEOTIDE SEQUENCE [LARGE SCALE GENOMIC DNA]</scope>
    <source>
        <strain evidence="4">type strain: E19</strain>
    </source>
</reference>
<protein>
    <recommendedName>
        <fullName evidence="2">UPF0235 protein HDIA_3711</fullName>
    </recommendedName>
</protein>
<accession>A0A2C9DAA1</accession>
<comment type="similarity">
    <text evidence="1 2">Belongs to the UPF0235 family.</text>
</comment>
<keyword evidence="4" id="KW-1185">Reference proteome</keyword>
<evidence type="ECO:0000256" key="2">
    <source>
        <dbReference type="HAMAP-Rule" id="MF_00634"/>
    </source>
</evidence>
<evidence type="ECO:0000256" key="1">
    <source>
        <dbReference type="ARBA" id="ARBA00010364"/>
    </source>
</evidence>
<dbReference type="RefSeq" id="WP_099557539.1">
    <property type="nucleotide sequence ID" value="NZ_LT960614.1"/>
</dbReference>